<feature type="domain" description="PDZ" evidence="17">
    <location>
        <begin position="277"/>
        <end position="353"/>
    </location>
</feature>
<comment type="catalytic activity">
    <reaction evidence="1">
        <text>Acts on substrates that are at least partially unfolded. The cleavage site P1 residue is normally between a pair of hydrophobic residues, such as Val-|-Val.</text>
        <dbReference type="EC" id="3.4.21.107"/>
    </reaction>
</comment>
<keyword evidence="8" id="KW-0677">Repeat</keyword>
<dbReference type="NCBIfam" id="TIGR02037">
    <property type="entry name" value="degP_htrA_DO"/>
    <property type="match status" value="1"/>
</dbReference>
<evidence type="ECO:0000256" key="9">
    <source>
        <dbReference type="ARBA" id="ARBA00022764"/>
    </source>
</evidence>
<comment type="similarity">
    <text evidence="3">Belongs to the peptidase S1C family.</text>
</comment>
<gene>
    <name evidence="18" type="ORF">C0099_05150</name>
</gene>
<proteinExistence type="inferred from homology"/>
<accession>A0A2I6S538</accession>
<dbReference type="InterPro" id="IPR001478">
    <property type="entry name" value="PDZ"/>
</dbReference>
<dbReference type="EC" id="3.4.21.107" evidence="4"/>
<evidence type="ECO:0000313" key="18">
    <source>
        <dbReference type="EMBL" id="AUN94376.1"/>
    </source>
</evidence>
<dbReference type="GO" id="GO:0004252">
    <property type="term" value="F:serine-type endopeptidase activity"/>
    <property type="evidence" value="ECO:0007669"/>
    <property type="project" value="InterPro"/>
</dbReference>
<keyword evidence="10" id="KW-0378">Hydrolase</keyword>
<organism evidence="18 19">
    <name type="scientific">Pseudazoarcus pumilus</name>
    <dbReference type="NCBI Taxonomy" id="2067960"/>
    <lineage>
        <taxon>Bacteria</taxon>
        <taxon>Pseudomonadati</taxon>
        <taxon>Pseudomonadota</taxon>
        <taxon>Betaproteobacteria</taxon>
        <taxon>Rhodocyclales</taxon>
        <taxon>Zoogloeaceae</taxon>
        <taxon>Pseudazoarcus</taxon>
    </lineage>
</organism>
<dbReference type="SUPFAM" id="SSF50494">
    <property type="entry name" value="Trypsin-like serine proteases"/>
    <property type="match status" value="1"/>
</dbReference>
<evidence type="ECO:0000256" key="1">
    <source>
        <dbReference type="ARBA" id="ARBA00001772"/>
    </source>
</evidence>
<feature type="signal peptide" evidence="16">
    <location>
        <begin position="1"/>
        <end position="30"/>
    </location>
</feature>
<dbReference type="EMBL" id="CP025682">
    <property type="protein sequence ID" value="AUN94376.1"/>
    <property type="molecule type" value="Genomic_DNA"/>
</dbReference>
<evidence type="ECO:0000256" key="6">
    <source>
        <dbReference type="ARBA" id="ARBA00022670"/>
    </source>
</evidence>
<feature type="binding site" evidence="15">
    <location>
        <position position="115"/>
    </location>
    <ligand>
        <name>substrate</name>
    </ligand>
</feature>
<evidence type="ECO:0000256" key="4">
    <source>
        <dbReference type="ARBA" id="ARBA00013035"/>
    </source>
</evidence>
<dbReference type="RefSeq" id="WP_102246446.1">
    <property type="nucleotide sequence ID" value="NZ_CP025682.1"/>
</dbReference>
<dbReference type="GO" id="GO:0006508">
    <property type="term" value="P:proteolysis"/>
    <property type="evidence" value="ECO:0007669"/>
    <property type="project" value="UniProtKB-KW"/>
</dbReference>
<feature type="active site" description="Charge relay system" evidence="14">
    <location>
        <position position="218"/>
    </location>
</feature>
<dbReference type="Pfam" id="PF17820">
    <property type="entry name" value="PDZ_6"/>
    <property type="match status" value="1"/>
</dbReference>
<dbReference type="PROSITE" id="PS50106">
    <property type="entry name" value="PDZ"/>
    <property type="match status" value="1"/>
</dbReference>
<dbReference type="OrthoDB" id="9758917at2"/>
<feature type="binding site" evidence="15">
    <location>
        <begin position="216"/>
        <end position="218"/>
    </location>
    <ligand>
        <name>substrate</name>
    </ligand>
</feature>
<keyword evidence="9" id="KW-0574">Periplasm</keyword>
<sequence>MKTSVRAIQLSWRHLCLVLCLALVPLAVVANPPDFTAIVDSQGPAVVNIASTAAAPALPPIGSLPGIEGSEEWLELLRRFFPQFPDLQGGEGERDRSLGSGFIVSADGYILTNAHVVAGAEEIVVRLVDKREFNAEVIGTDARSDVAVIRIQAQNLPVVRLGDPRRLKVGEWVLAIGSPFGFEHSVTAGIVSAKGRALPDENFVPFIQTDVAINPGNSGGPLFNLRGEVVGINSQIYSDTGGFMGLSFAIPIDVALDVYRQLRSDGRVRRGRIGVGVQELTRALADSFGLASPEGALVSNVEPDGPAARAGVQIGDVIVRFDGKPVPDSTALPRIVAEKRPGANVTMSVVRGGKPLELRLTVGEWSDDKPAATAPVQTPVPDRLGLVLSRPDEATRRDRGIERGLLVDSVQGAAARAGLQAGDVIVAIVTNGRQTPLESVEQFEKLVAGIEDGGAVTLLVQRGSGTSFISLRTGR</sequence>
<feature type="chain" id="PRO_5039487625" description="Probable periplasmic serine endoprotease DegP-like" evidence="16">
    <location>
        <begin position="31"/>
        <end position="475"/>
    </location>
</feature>
<keyword evidence="12" id="KW-0346">Stress response</keyword>
<keyword evidence="6 18" id="KW-0645">Protease</keyword>
<evidence type="ECO:0000256" key="10">
    <source>
        <dbReference type="ARBA" id="ARBA00022801"/>
    </source>
</evidence>
<evidence type="ECO:0000256" key="3">
    <source>
        <dbReference type="ARBA" id="ARBA00010541"/>
    </source>
</evidence>
<evidence type="ECO:0000256" key="11">
    <source>
        <dbReference type="ARBA" id="ARBA00022825"/>
    </source>
</evidence>
<evidence type="ECO:0000313" key="19">
    <source>
        <dbReference type="Proteomes" id="UP000242205"/>
    </source>
</evidence>
<evidence type="ECO:0000256" key="12">
    <source>
        <dbReference type="ARBA" id="ARBA00023016"/>
    </source>
</evidence>
<dbReference type="KEGG" id="atw:C0099_05150"/>
<dbReference type="PANTHER" id="PTHR22939">
    <property type="entry name" value="SERINE PROTEASE FAMILY S1C HTRA-RELATED"/>
    <property type="match status" value="1"/>
</dbReference>
<dbReference type="FunFam" id="2.40.10.120:FF:000007">
    <property type="entry name" value="Periplasmic serine endoprotease DegP-like"/>
    <property type="match status" value="1"/>
</dbReference>
<reference evidence="18 19" key="1">
    <citation type="submission" date="2018-01" db="EMBL/GenBank/DDBJ databases">
        <authorList>
            <person name="Fu G.-Y."/>
        </authorList>
    </citation>
    <scope>NUCLEOTIDE SEQUENCE [LARGE SCALE GENOMIC DNA]</scope>
    <source>
        <strain evidence="18 19">SY39</strain>
    </source>
</reference>
<evidence type="ECO:0000256" key="7">
    <source>
        <dbReference type="ARBA" id="ARBA00022729"/>
    </source>
</evidence>
<dbReference type="Gene3D" id="2.40.10.120">
    <property type="match status" value="1"/>
</dbReference>
<evidence type="ECO:0000256" key="15">
    <source>
        <dbReference type="PIRSR" id="PIRSR611782-2"/>
    </source>
</evidence>
<evidence type="ECO:0000256" key="5">
    <source>
        <dbReference type="ARBA" id="ARBA00013958"/>
    </source>
</evidence>
<keyword evidence="11" id="KW-0720">Serine protease</keyword>
<dbReference type="InterPro" id="IPR009003">
    <property type="entry name" value="Peptidase_S1_PA"/>
</dbReference>
<dbReference type="Gene3D" id="2.30.42.10">
    <property type="match status" value="2"/>
</dbReference>
<dbReference type="CDD" id="cd10839">
    <property type="entry name" value="cpPDZ1_DegP-like"/>
    <property type="match status" value="1"/>
</dbReference>
<evidence type="ECO:0000256" key="13">
    <source>
        <dbReference type="ARBA" id="ARBA00032850"/>
    </source>
</evidence>
<dbReference type="AlphaFoldDB" id="A0A2I6S538"/>
<protein>
    <recommendedName>
        <fullName evidence="5">Probable periplasmic serine endoprotease DegP-like</fullName>
        <ecNumber evidence="4">3.4.21.107</ecNumber>
    </recommendedName>
    <alternativeName>
        <fullName evidence="13">Protease Do</fullName>
    </alternativeName>
</protein>
<dbReference type="InterPro" id="IPR011782">
    <property type="entry name" value="Pept_S1C_Do"/>
</dbReference>
<dbReference type="Proteomes" id="UP000242205">
    <property type="component" value="Chromosome"/>
</dbReference>
<evidence type="ECO:0000256" key="16">
    <source>
        <dbReference type="SAM" id="SignalP"/>
    </source>
</evidence>
<evidence type="ECO:0000256" key="14">
    <source>
        <dbReference type="PIRSR" id="PIRSR611782-1"/>
    </source>
</evidence>
<dbReference type="SMART" id="SM00228">
    <property type="entry name" value="PDZ"/>
    <property type="match status" value="2"/>
</dbReference>
<comment type="subcellular location">
    <subcellularLocation>
        <location evidence="2">Periplasm</location>
    </subcellularLocation>
</comment>
<dbReference type="InterPro" id="IPR041489">
    <property type="entry name" value="PDZ_6"/>
</dbReference>
<evidence type="ECO:0000256" key="8">
    <source>
        <dbReference type="ARBA" id="ARBA00022737"/>
    </source>
</evidence>
<feature type="active site" description="Charge relay system" evidence="14">
    <location>
        <position position="115"/>
    </location>
</feature>
<keyword evidence="19" id="KW-1185">Reference proteome</keyword>
<dbReference type="Pfam" id="PF13180">
    <property type="entry name" value="PDZ_2"/>
    <property type="match status" value="1"/>
</dbReference>
<name>A0A2I6S538_9RHOO</name>
<dbReference type="GO" id="GO:0042597">
    <property type="term" value="C:periplasmic space"/>
    <property type="evidence" value="ECO:0007669"/>
    <property type="project" value="UniProtKB-SubCell"/>
</dbReference>
<feature type="binding site" evidence="15">
    <location>
        <position position="145"/>
    </location>
    <ligand>
        <name>substrate</name>
    </ligand>
</feature>
<keyword evidence="7 16" id="KW-0732">Signal</keyword>
<dbReference type="InterPro" id="IPR036034">
    <property type="entry name" value="PDZ_sf"/>
</dbReference>
<dbReference type="Pfam" id="PF13365">
    <property type="entry name" value="Trypsin_2"/>
    <property type="match status" value="1"/>
</dbReference>
<dbReference type="SUPFAM" id="SSF50156">
    <property type="entry name" value="PDZ domain-like"/>
    <property type="match status" value="2"/>
</dbReference>
<evidence type="ECO:0000256" key="2">
    <source>
        <dbReference type="ARBA" id="ARBA00004418"/>
    </source>
</evidence>
<dbReference type="InterPro" id="IPR001940">
    <property type="entry name" value="Peptidase_S1C"/>
</dbReference>
<dbReference type="PRINTS" id="PR00834">
    <property type="entry name" value="PROTEASES2C"/>
</dbReference>
<evidence type="ECO:0000259" key="17">
    <source>
        <dbReference type="PROSITE" id="PS50106"/>
    </source>
</evidence>
<dbReference type="PANTHER" id="PTHR22939:SF130">
    <property type="entry name" value="PERIPLASMIC SERINE ENDOPROTEASE DEGP-LIKE-RELATED"/>
    <property type="match status" value="1"/>
</dbReference>
<feature type="active site" description="Charge relay system" evidence="14">
    <location>
        <position position="145"/>
    </location>
</feature>